<comment type="caution">
    <text evidence="1">The sequence shown here is derived from an EMBL/GenBank/DDBJ whole genome shotgun (WGS) entry which is preliminary data.</text>
</comment>
<evidence type="ECO:0000313" key="2">
    <source>
        <dbReference type="Proteomes" id="UP000829196"/>
    </source>
</evidence>
<accession>A0A8T3BA84</accession>
<evidence type="ECO:0000313" key="1">
    <source>
        <dbReference type="EMBL" id="KAI0507336.1"/>
    </source>
</evidence>
<proteinExistence type="predicted"/>
<gene>
    <name evidence="1" type="ORF">KFK09_013458</name>
</gene>
<organism evidence="1 2">
    <name type="scientific">Dendrobium nobile</name>
    <name type="common">Orchid</name>
    <dbReference type="NCBI Taxonomy" id="94219"/>
    <lineage>
        <taxon>Eukaryota</taxon>
        <taxon>Viridiplantae</taxon>
        <taxon>Streptophyta</taxon>
        <taxon>Embryophyta</taxon>
        <taxon>Tracheophyta</taxon>
        <taxon>Spermatophyta</taxon>
        <taxon>Magnoliopsida</taxon>
        <taxon>Liliopsida</taxon>
        <taxon>Asparagales</taxon>
        <taxon>Orchidaceae</taxon>
        <taxon>Epidendroideae</taxon>
        <taxon>Malaxideae</taxon>
        <taxon>Dendrobiinae</taxon>
        <taxon>Dendrobium</taxon>
    </lineage>
</organism>
<dbReference type="Proteomes" id="UP000829196">
    <property type="component" value="Unassembled WGS sequence"/>
</dbReference>
<protein>
    <submittedName>
        <fullName evidence="1">Uncharacterized protein</fullName>
    </submittedName>
</protein>
<reference evidence="1" key="1">
    <citation type="journal article" date="2022" name="Front. Genet.">
        <title>Chromosome-Scale Assembly of the Dendrobium nobile Genome Provides Insights Into the Molecular Mechanism of the Biosynthesis of the Medicinal Active Ingredient of Dendrobium.</title>
        <authorList>
            <person name="Xu Q."/>
            <person name="Niu S.-C."/>
            <person name="Li K.-L."/>
            <person name="Zheng P.-J."/>
            <person name="Zhang X.-J."/>
            <person name="Jia Y."/>
            <person name="Liu Y."/>
            <person name="Niu Y.-X."/>
            <person name="Yu L.-H."/>
            <person name="Chen D.-F."/>
            <person name="Zhang G.-Q."/>
        </authorList>
    </citation>
    <scope>NUCLEOTIDE SEQUENCE</scope>
    <source>
        <tissue evidence="1">Leaf</tissue>
    </source>
</reference>
<dbReference type="AlphaFoldDB" id="A0A8T3BA84"/>
<keyword evidence="2" id="KW-1185">Reference proteome</keyword>
<sequence length="57" mass="6640">MRKTHACHHSLLSHERNHVRMGKMFGTGLLYALMPLGDEDNLIPLYLRVLQALKWLI</sequence>
<name>A0A8T3BA84_DENNO</name>
<dbReference type="EMBL" id="JAGYWB010000010">
    <property type="protein sequence ID" value="KAI0507336.1"/>
    <property type="molecule type" value="Genomic_DNA"/>
</dbReference>